<dbReference type="GO" id="GO:0046872">
    <property type="term" value="F:metal ion binding"/>
    <property type="evidence" value="ECO:0007669"/>
    <property type="project" value="InterPro"/>
</dbReference>
<evidence type="ECO:0000313" key="3">
    <source>
        <dbReference type="EMBL" id="UYO39698.1"/>
    </source>
</evidence>
<evidence type="ECO:0000256" key="1">
    <source>
        <dbReference type="PROSITE-ProRule" id="PRU00409"/>
    </source>
</evidence>
<dbReference type="Gene3D" id="3.30.1490.20">
    <property type="entry name" value="ATP-grasp fold, A domain"/>
    <property type="match status" value="1"/>
</dbReference>
<dbReference type="Pfam" id="PF02655">
    <property type="entry name" value="ATP-grasp_3"/>
    <property type="match status" value="1"/>
</dbReference>
<keyword evidence="1" id="KW-0067">ATP-binding</keyword>
<keyword evidence="1" id="KW-0547">Nucleotide-binding</keyword>
<accession>A0AAX3DYC8</accession>
<sequence>MITPANRRLRVLLSEGGSTSARQAITVLGLAGHHVEICDPSPLCLGRFSRFVCAVHRCPPLRRNPAGYLGFVTDLLAARRFDVLLPIHEQGLVFARASDRIASLTGVALPPYASYRTAVTKVGFSRLLESFGLPQPPTRIVTSEAELREAARAPCVIKTSVGTASRGVWRVMDQAALDRAVRELVAADGFAGEVLVQDFVDGRIEHAQAVFDRGALLALHAYRQVASGAGGGPARKLSTRSDEIRQDVAAIGAALRWHGALSFDLIRPANDARPLYIDCNPRLVEPMSAQLAGLDLVDLLLRLSLGEHPPAAAPSREGVRSHLGMQVLLGCALGGGTRRDVMQECARLMLRQPPHAGSAEELTPVRQDWFSAVPLAATALILLGQPSRAAALAAKGWGDHLLDVAALARIDQGLGQEL</sequence>
<dbReference type="AlphaFoldDB" id="A0AAX3DYC8"/>
<protein>
    <submittedName>
        <fullName evidence="3">ATP-grasp domain-containing protein</fullName>
    </submittedName>
</protein>
<dbReference type="InterPro" id="IPR003806">
    <property type="entry name" value="ATP-grasp_PylC-type"/>
</dbReference>
<dbReference type="SUPFAM" id="SSF56059">
    <property type="entry name" value="Glutathione synthetase ATP-binding domain-like"/>
    <property type="match status" value="1"/>
</dbReference>
<proteinExistence type="predicted"/>
<dbReference type="GO" id="GO:0005524">
    <property type="term" value="F:ATP binding"/>
    <property type="evidence" value="ECO:0007669"/>
    <property type="project" value="UniProtKB-UniRule"/>
</dbReference>
<reference evidence="3" key="1">
    <citation type="journal article" date="2022" name="Biol. Control">
        <title>In silico genomic analysis of Rhodopseudomonas palustris strains revealed potential biocontrol agents and crop yield enhancers.</title>
        <authorList>
            <person name="Surachat K."/>
            <person name="Kantachote D."/>
            <person name="Deachamag P."/>
            <person name="Wonglapsuwan M."/>
        </authorList>
    </citation>
    <scope>NUCLEOTIDE SEQUENCE</scope>
    <source>
        <strain evidence="3">TLS06</strain>
    </source>
</reference>
<dbReference type="Gene3D" id="3.30.470.20">
    <property type="entry name" value="ATP-grasp fold, B domain"/>
    <property type="match status" value="1"/>
</dbReference>
<dbReference type="PROSITE" id="PS50975">
    <property type="entry name" value="ATP_GRASP"/>
    <property type="match status" value="1"/>
</dbReference>
<organism evidence="3 4">
    <name type="scientific">Rhodopseudomonas palustris</name>
    <dbReference type="NCBI Taxonomy" id="1076"/>
    <lineage>
        <taxon>Bacteria</taxon>
        <taxon>Pseudomonadati</taxon>
        <taxon>Pseudomonadota</taxon>
        <taxon>Alphaproteobacteria</taxon>
        <taxon>Hyphomicrobiales</taxon>
        <taxon>Nitrobacteraceae</taxon>
        <taxon>Rhodopseudomonas</taxon>
    </lineage>
</organism>
<dbReference type="InterPro" id="IPR011761">
    <property type="entry name" value="ATP-grasp"/>
</dbReference>
<name>A0AAX3DYC8_RHOPL</name>
<dbReference type="RefSeq" id="WP_264074941.1">
    <property type="nucleotide sequence ID" value="NZ_CP076676.1"/>
</dbReference>
<dbReference type="Proteomes" id="UP001163166">
    <property type="component" value="Chromosome"/>
</dbReference>
<evidence type="ECO:0000259" key="2">
    <source>
        <dbReference type="PROSITE" id="PS50975"/>
    </source>
</evidence>
<feature type="domain" description="ATP-grasp" evidence="2">
    <location>
        <begin position="125"/>
        <end position="305"/>
    </location>
</feature>
<dbReference type="EMBL" id="CP076676">
    <property type="protein sequence ID" value="UYO39698.1"/>
    <property type="molecule type" value="Genomic_DNA"/>
</dbReference>
<dbReference type="InterPro" id="IPR013815">
    <property type="entry name" value="ATP_grasp_subdomain_1"/>
</dbReference>
<evidence type="ECO:0000313" key="4">
    <source>
        <dbReference type="Proteomes" id="UP001163166"/>
    </source>
</evidence>
<gene>
    <name evidence="3" type="ORF">KQX62_23900</name>
</gene>